<protein>
    <recommendedName>
        <fullName evidence="3">RING-type domain-containing protein</fullName>
    </recommendedName>
</protein>
<dbReference type="AlphaFoldDB" id="K0T3D7"/>
<accession>K0T3D7</accession>
<gene>
    <name evidence="1" type="ORF">THAOC_11004</name>
</gene>
<dbReference type="Gene3D" id="1.25.40.10">
    <property type="entry name" value="Tetratricopeptide repeat domain"/>
    <property type="match status" value="1"/>
</dbReference>
<dbReference type="PANTHER" id="PTHR43628">
    <property type="entry name" value="ACTIVATOR OF C KINASE PROTEIN 1-RELATED"/>
    <property type="match status" value="1"/>
</dbReference>
<reference evidence="1 2" key="1">
    <citation type="journal article" date="2012" name="Genome Biol.">
        <title>Genome and low-iron response of an oceanic diatom adapted to chronic iron limitation.</title>
        <authorList>
            <person name="Lommer M."/>
            <person name="Specht M."/>
            <person name="Roy A.S."/>
            <person name="Kraemer L."/>
            <person name="Andreson R."/>
            <person name="Gutowska M.A."/>
            <person name="Wolf J."/>
            <person name="Bergner S.V."/>
            <person name="Schilhabel M.B."/>
            <person name="Klostermeier U.C."/>
            <person name="Beiko R.G."/>
            <person name="Rosenstiel P."/>
            <person name="Hippler M."/>
            <person name="Laroche J."/>
        </authorList>
    </citation>
    <scope>NUCLEOTIDE SEQUENCE [LARGE SCALE GENOMIC DNA]</scope>
    <source>
        <strain evidence="1 2">CCMP1005</strain>
    </source>
</reference>
<dbReference type="SMART" id="SM00671">
    <property type="entry name" value="SEL1"/>
    <property type="match status" value="3"/>
</dbReference>
<evidence type="ECO:0008006" key="3">
    <source>
        <dbReference type="Google" id="ProtNLM"/>
    </source>
</evidence>
<dbReference type="OrthoDB" id="272077at2759"/>
<dbReference type="InterPro" id="IPR006597">
    <property type="entry name" value="Sel1-like"/>
</dbReference>
<dbReference type="EMBL" id="AGNL01012439">
    <property type="protein sequence ID" value="EJK67891.1"/>
    <property type="molecule type" value="Genomic_DNA"/>
</dbReference>
<dbReference type="InterPro" id="IPR052945">
    <property type="entry name" value="Mitotic_Regulator"/>
</dbReference>
<dbReference type="Pfam" id="PF08238">
    <property type="entry name" value="Sel1"/>
    <property type="match status" value="2"/>
</dbReference>
<name>K0T3D7_THAOC</name>
<dbReference type="PANTHER" id="PTHR43628:SF1">
    <property type="entry name" value="CHITIN SYNTHASE REGULATORY FACTOR 2-RELATED"/>
    <property type="match status" value="1"/>
</dbReference>
<dbReference type="InterPro" id="IPR011990">
    <property type="entry name" value="TPR-like_helical_dom_sf"/>
</dbReference>
<dbReference type="SUPFAM" id="SSF81901">
    <property type="entry name" value="HCP-like"/>
    <property type="match status" value="1"/>
</dbReference>
<organism evidence="1 2">
    <name type="scientific">Thalassiosira oceanica</name>
    <name type="common">Marine diatom</name>
    <dbReference type="NCBI Taxonomy" id="159749"/>
    <lineage>
        <taxon>Eukaryota</taxon>
        <taxon>Sar</taxon>
        <taxon>Stramenopiles</taxon>
        <taxon>Ochrophyta</taxon>
        <taxon>Bacillariophyta</taxon>
        <taxon>Coscinodiscophyceae</taxon>
        <taxon>Thalassiosirophycidae</taxon>
        <taxon>Thalassiosirales</taxon>
        <taxon>Thalassiosiraceae</taxon>
        <taxon>Thalassiosira</taxon>
    </lineage>
</organism>
<sequence>MIPVPSSPTSVCDPLTCDSTNRRKLPTAHANERCTFCPAAGEDHSTGEPNGMGGSQVGGELVWPTKEELFREPPPPQECDICSLPMGCSANRSIEGSAAISLCHYSNSTVHGSRCCPYCRQGYTDVESEKKNVVRRAKAKKDPHSILLIASMRQYGINGFEQDEKKAFKELVESAELGSRDACCVIGHSYAEGSGVERNMNLAKYWYQIAAVRGCSTSRVELANFDLKEKDPESAVRHLMISCRLGDDDGLNLLGKLYRGGLKKKDPCVTKDQYARALRSHKEFADSMKSDSRVAAAAYSRSLKSMFSPELSSFFDENDTFDSRDDQ</sequence>
<evidence type="ECO:0000313" key="2">
    <source>
        <dbReference type="Proteomes" id="UP000266841"/>
    </source>
</evidence>
<keyword evidence="2" id="KW-1185">Reference proteome</keyword>
<proteinExistence type="predicted"/>
<comment type="caution">
    <text evidence="1">The sequence shown here is derived from an EMBL/GenBank/DDBJ whole genome shotgun (WGS) entry which is preliminary data.</text>
</comment>
<dbReference type="Proteomes" id="UP000266841">
    <property type="component" value="Unassembled WGS sequence"/>
</dbReference>
<evidence type="ECO:0000313" key="1">
    <source>
        <dbReference type="EMBL" id="EJK67891.1"/>
    </source>
</evidence>